<accession>A0A5B0PX41</accession>
<keyword evidence="3" id="KW-1185">Reference proteome</keyword>
<feature type="compositionally biased region" description="Polar residues" evidence="1">
    <location>
        <begin position="9"/>
        <end position="22"/>
    </location>
</feature>
<evidence type="ECO:0000256" key="1">
    <source>
        <dbReference type="SAM" id="MobiDB-lite"/>
    </source>
</evidence>
<gene>
    <name evidence="2" type="ORF">PGT21_008695</name>
</gene>
<proteinExistence type="predicted"/>
<protein>
    <submittedName>
        <fullName evidence="2">Uncharacterized protein</fullName>
    </submittedName>
</protein>
<dbReference type="EMBL" id="VSWC01000040">
    <property type="protein sequence ID" value="KAA1105482.1"/>
    <property type="molecule type" value="Genomic_DNA"/>
</dbReference>
<feature type="compositionally biased region" description="Low complexity" evidence="1">
    <location>
        <begin position="31"/>
        <end position="69"/>
    </location>
</feature>
<evidence type="ECO:0000313" key="3">
    <source>
        <dbReference type="Proteomes" id="UP000324748"/>
    </source>
</evidence>
<evidence type="ECO:0000313" key="2">
    <source>
        <dbReference type="EMBL" id="KAA1105482.1"/>
    </source>
</evidence>
<dbReference type="AlphaFoldDB" id="A0A5B0PX41"/>
<sequence>MSRYPTPPHSQTDSQSIGLSSYQQRSEHRTQNQQQQQRTGLPLPSQQNLQKSLSSSQQASSPASSPASSEQLDAQIKRTARIHYDLLHSWLHNPADQSNKCSVLPNQIHNHHSLTQHFSSSSE</sequence>
<organism evidence="2 3">
    <name type="scientific">Puccinia graminis f. sp. tritici</name>
    <dbReference type="NCBI Taxonomy" id="56615"/>
    <lineage>
        <taxon>Eukaryota</taxon>
        <taxon>Fungi</taxon>
        <taxon>Dikarya</taxon>
        <taxon>Basidiomycota</taxon>
        <taxon>Pucciniomycotina</taxon>
        <taxon>Pucciniomycetes</taxon>
        <taxon>Pucciniales</taxon>
        <taxon>Pucciniaceae</taxon>
        <taxon>Puccinia</taxon>
    </lineage>
</organism>
<dbReference type="Proteomes" id="UP000324748">
    <property type="component" value="Unassembled WGS sequence"/>
</dbReference>
<reference evidence="2 3" key="1">
    <citation type="submission" date="2019-05" db="EMBL/GenBank/DDBJ databases">
        <title>Emergence of the Ug99 lineage of the wheat stem rust pathogen through somatic hybridization.</title>
        <authorList>
            <person name="Li F."/>
            <person name="Upadhyaya N.M."/>
            <person name="Sperschneider J."/>
            <person name="Matny O."/>
            <person name="Nguyen-Phuc H."/>
            <person name="Mago R."/>
            <person name="Raley C."/>
            <person name="Miller M.E."/>
            <person name="Silverstein K.A.T."/>
            <person name="Henningsen E."/>
            <person name="Hirsch C.D."/>
            <person name="Visser B."/>
            <person name="Pretorius Z.A."/>
            <person name="Steffenson B.J."/>
            <person name="Schwessinger B."/>
            <person name="Dodds P.N."/>
            <person name="Figueroa M."/>
        </authorList>
    </citation>
    <scope>NUCLEOTIDE SEQUENCE [LARGE SCALE GENOMIC DNA]</scope>
    <source>
        <strain evidence="2">21-0</strain>
    </source>
</reference>
<name>A0A5B0PX41_PUCGR</name>
<comment type="caution">
    <text evidence="2">The sequence shown here is derived from an EMBL/GenBank/DDBJ whole genome shotgun (WGS) entry which is preliminary data.</text>
</comment>
<feature type="region of interest" description="Disordered" evidence="1">
    <location>
        <begin position="1"/>
        <end position="76"/>
    </location>
</feature>